<sequence length="168" mass="19228">MELALLSSEVAETLGIGSSTLRKYASALEEGGYQFERGQNNARLFYNRDIVILKQFITAVNKNHMPIENAVKLAVELHKKQVVASPALYEGEPVATLERLYSTLENIDRNQEKLIKINMALYKQQEVLNERTKERDKLLIENIRLSQNNTQQARKGFFGRLGDLFKTK</sequence>
<dbReference type="InterPro" id="IPR009061">
    <property type="entry name" value="DNA-bd_dom_put_sf"/>
</dbReference>
<gene>
    <name evidence="1" type="ORF">SC09_contig8orf00097</name>
</gene>
<dbReference type="PATRIC" id="fig|1423.173.peg.4902"/>
<dbReference type="SUPFAM" id="SSF46955">
    <property type="entry name" value="Putative DNA-binding domain"/>
    <property type="match status" value="1"/>
</dbReference>
<evidence type="ECO:0000313" key="2">
    <source>
        <dbReference type="Proteomes" id="UP000032247"/>
    </source>
</evidence>
<organism evidence="1 2">
    <name type="scientific">Bacillus subtilis</name>
    <dbReference type="NCBI Taxonomy" id="1423"/>
    <lineage>
        <taxon>Bacteria</taxon>
        <taxon>Bacillati</taxon>
        <taxon>Bacillota</taxon>
        <taxon>Bacilli</taxon>
        <taxon>Bacillales</taxon>
        <taxon>Bacillaceae</taxon>
        <taxon>Bacillus</taxon>
    </lineage>
</organism>
<dbReference type="RefSeq" id="WP_043859056.1">
    <property type="nucleotide sequence ID" value="NZ_CP061871.1"/>
</dbReference>
<accession>A0A0D1KDY4</accession>
<dbReference type="EMBL" id="JXBC01000014">
    <property type="protein sequence ID" value="KIU04452.1"/>
    <property type="molecule type" value="Genomic_DNA"/>
</dbReference>
<evidence type="ECO:0000313" key="1">
    <source>
        <dbReference type="EMBL" id="KIU04452.1"/>
    </source>
</evidence>
<comment type="caution">
    <text evidence="1">The sequence shown here is derived from an EMBL/GenBank/DDBJ whole genome shotgun (WGS) entry which is preliminary data.</text>
</comment>
<dbReference type="AlphaFoldDB" id="A0A0D1KDY4"/>
<protein>
    <recommendedName>
        <fullName evidence="3">HTH merR-type domain-containing protein</fullName>
    </recommendedName>
</protein>
<reference evidence="1 2" key="1">
    <citation type="submission" date="2014-12" db="EMBL/GenBank/DDBJ databases">
        <title>Comparative genome analysis of Bacillus coagulans HM-08, Clostridium butyricum HM-68, Bacillus subtilis HM-66 and Bacillus licheniformis BL-09.</title>
        <authorList>
            <person name="Zhang H."/>
        </authorList>
    </citation>
    <scope>NUCLEOTIDE SEQUENCE [LARGE SCALE GENOMIC DNA]</scope>
    <source>
        <strain evidence="1 2">HM-66</strain>
    </source>
</reference>
<dbReference type="Gene3D" id="1.10.1660.10">
    <property type="match status" value="1"/>
</dbReference>
<evidence type="ECO:0008006" key="3">
    <source>
        <dbReference type="Google" id="ProtNLM"/>
    </source>
</evidence>
<proteinExistence type="predicted"/>
<name>A0A0D1KDY4_BACIU</name>
<dbReference type="Proteomes" id="UP000032247">
    <property type="component" value="Unassembled WGS sequence"/>
</dbReference>
<dbReference type="GeneID" id="39574333"/>